<dbReference type="InterPro" id="IPR001849">
    <property type="entry name" value="PH_domain"/>
</dbReference>
<gene>
    <name evidence="5" type="ORF">M9Y10_004986</name>
</gene>
<dbReference type="SUPFAM" id="SSF50729">
    <property type="entry name" value="PH domain-like"/>
    <property type="match status" value="1"/>
</dbReference>
<sequence length="430" mass="49174">MSEKIPEYDESKPVEIESWMQKANIKTFERWQRRLFRLQGRNIFYFKKEKGEPPCGYIPLVDVEVVDLKPKKGRNYGFSINIKASHINAKRNEYLICADNEETRKQWKEKIAQFSSKSLFGLPLVAACSITPTSKGVHTLLPYFMPPVFRALNESGYLSRSIWTIEPSQTQLENSISILNQNYPLPLNDLYLVAATIIKYLQSLPDSLIPSESMFDFMDKITVENLREKILELPANSRELFRLLGEHFKKILDNTEKNGVTQFQLMPIFGPIFIRQPAASPTHAKTITPAKAHEIQNKVAQTFFSNLPGIIEDIHQFTQATRLPILERCRVSEPRILPEENVLDASKGLLVSVVKKDYCGWCTVYTSNKIVGLIHESSLKKISKEELDELNSGPNIDSLFDVVREKAPELVLLFDSMLFEISSIRDSLDS</sequence>
<accession>A0ABR2JK12</accession>
<dbReference type="Pfam" id="PF00620">
    <property type="entry name" value="RhoGAP"/>
    <property type="match status" value="1"/>
</dbReference>
<dbReference type="PROSITE" id="PS50238">
    <property type="entry name" value="RHOGAP"/>
    <property type="match status" value="1"/>
</dbReference>
<evidence type="ECO:0000313" key="5">
    <source>
        <dbReference type="EMBL" id="KAK8878221.1"/>
    </source>
</evidence>
<keyword evidence="6" id="KW-1185">Reference proteome</keyword>
<evidence type="ECO:0008006" key="7">
    <source>
        <dbReference type="Google" id="ProtNLM"/>
    </source>
</evidence>
<dbReference type="Gene3D" id="1.10.555.10">
    <property type="entry name" value="Rho GTPase activation protein"/>
    <property type="match status" value="1"/>
</dbReference>
<dbReference type="InterPro" id="IPR000198">
    <property type="entry name" value="RhoGAP_dom"/>
</dbReference>
<organism evidence="5 6">
    <name type="scientific">Tritrichomonas musculus</name>
    <dbReference type="NCBI Taxonomy" id="1915356"/>
    <lineage>
        <taxon>Eukaryota</taxon>
        <taxon>Metamonada</taxon>
        <taxon>Parabasalia</taxon>
        <taxon>Tritrichomonadida</taxon>
        <taxon>Tritrichomonadidae</taxon>
        <taxon>Tritrichomonas</taxon>
    </lineage>
</organism>
<name>A0ABR2JK12_9EUKA</name>
<proteinExistence type="predicted"/>
<evidence type="ECO:0000256" key="1">
    <source>
        <dbReference type="ARBA" id="ARBA00022468"/>
    </source>
</evidence>
<feature type="domain" description="Rho-GAP" evidence="4">
    <location>
        <begin position="128"/>
        <end position="311"/>
    </location>
</feature>
<keyword evidence="2" id="KW-0597">Phosphoprotein</keyword>
<evidence type="ECO:0000259" key="4">
    <source>
        <dbReference type="PROSITE" id="PS50238"/>
    </source>
</evidence>
<reference evidence="5 6" key="1">
    <citation type="submission" date="2024-04" db="EMBL/GenBank/DDBJ databases">
        <title>Tritrichomonas musculus Genome.</title>
        <authorList>
            <person name="Alves-Ferreira E."/>
            <person name="Grigg M."/>
            <person name="Lorenzi H."/>
            <person name="Galac M."/>
        </authorList>
    </citation>
    <scope>NUCLEOTIDE SEQUENCE [LARGE SCALE GENOMIC DNA]</scope>
    <source>
        <strain evidence="5 6">EAF2021</strain>
    </source>
</reference>
<dbReference type="SMART" id="SM00233">
    <property type="entry name" value="PH"/>
    <property type="match status" value="1"/>
</dbReference>
<dbReference type="Gene3D" id="2.30.29.30">
    <property type="entry name" value="Pleckstrin-homology domain (PH domain)/Phosphotyrosine-binding domain (PTB)"/>
    <property type="match status" value="1"/>
</dbReference>
<dbReference type="SUPFAM" id="SSF48350">
    <property type="entry name" value="GTPase activation domain, GAP"/>
    <property type="match status" value="1"/>
</dbReference>
<dbReference type="InterPro" id="IPR008936">
    <property type="entry name" value="Rho_GTPase_activation_prot"/>
</dbReference>
<dbReference type="EMBL" id="JAPFFF010000011">
    <property type="protein sequence ID" value="KAK8878221.1"/>
    <property type="molecule type" value="Genomic_DNA"/>
</dbReference>
<dbReference type="Pfam" id="PF00169">
    <property type="entry name" value="PH"/>
    <property type="match status" value="1"/>
</dbReference>
<dbReference type="PROSITE" id="PS50003">
    <property type="entry name" value="PH_DOMAIN"/>
    <property type="match status" value="1"/>
</dbReference>
<comment type="caution">
    <text evidence="5">The sequence shown here is derived from an EMBL/GenBank/DDBJ whole genome shotgun (WGS) entry which is preliminary data.</text>
</comment>
<evidence type="ECO:0000256" key="2">
    <source>
        <dbReference type="ARBA" id="ARBA00022553"/>
    </source>
</evidence>
<dbReference type="InterPro" id="IPR011993">
    <property type="entry name" value="PH-like_dom_sf"/>
</dbReference>
<evidence type="ECO:0000313" key="6">
    <source>
        <dbReference type="Proteomes" id="UP001470230"/>
    </source>
</evidence>
<feature type="domain" description="PH" evidence="3">
    <location>
        <begin position="13"/>
        <end position="116"/>
    </location>
</feature>
<dbReference type="Proteomes" id="UP001470230">
    <property type="component" value="Unassembled WGS sequence"/>
</dbReference>
<keyword evidence="1" id="KW-0343">GTPase activation</keyword>
<dbReference type="PANTHER" id="PTHR22902">
    <property type="entry name" value="SESQUIPEDALIAN"/>
    <property type="match status" value="1"/>
</dbReference>
<dbReference type="PANTHER" id="PTHR22902:SF27">
    <property type="entry name" value="PLECKSTRIN HOMOLOGY DOMAIN-CONTAINING FAMILY A MEMBER 3"/>
    <property type="match status" value="1"/>
</dbReference>
<protein>
    <recommendedName>
        <fullName evidence="7">RhoGAP domain containing protein</fullName>
    </recommendedName>
</protein>
<dbReference type="SMART" id="SM00324">
    <property type="entry name" value="RhoGAP"/>
    <property type="match status" value="1"/>
</dbReference>
<dbReference type="InterPro" id="IPR045188">
    <property type="entry name" value="Boi1/Boi2-like"/>
</dbReference>
<evidence type="ECO:0000259" key="3">
    <source>
        <dbReference type="PROSITE" id="PS50003"/>
    </source>
</evidence>
<dbReference type="CDD" id="cd00821">
    <property type="entry name" value="PH"/>
    <property type="match status" value="1"/>
</dbReference>